<evidence type="ECO:0000256" key="1">
    <source>
        <dbReference type="SAM" id="MobiDB-lite"/>
    </source>
</evidence>
<dbReference type="InterPro" id="IPR052895">
    <property type="entry name" value="HetReg/Transcr_Mod"/>
</dbReference>
<dbReference type="PANTHER" id="PTHR24148:SF78">
    <property type="entry name" value="HETEROKARYON INCOMPATIBILITY DOMAIN-CONTAINING PROTEIN"/>
    <property type="match status" value="1"/>
</dbReference>
<gene>
    <name evidence="3" type="ORF">QBC41DRAFT_362454</name>
</gene>
<dbReference type="EMBL" id="JAULSY010000012">
    <property type="protein sequence ID" value="KAK0672599.1"/>
    <property type="molecule type" value="Genomic_DNA"/>
</dbReference>
<evidence type="ECO:0000313" key="3">
    <source>
        <dbReference type="EMBL" id="KAK0672599.1"/>
    </source>
</evidence>
<name>A0AA39ZK93_9PEZI</name>
<feature type="region of interest" description="Disordered" evidence="1">
    <location>
        <begin position="476"/>
        <end position="506"/>
    </location>
</feature>
<dbReference type="PANTHER" id="PTHR24148">
    <property type="entry name" value="ANKYRIN REPEAT DOMAIN-CONTAINING PROTEIN 39 HOMOLOG-RELATED"/>
    <property type="match status" value="1"/>
</dbReference>
<dbReference type="InterPro" id="IPR010730">
    <property type="entry name" value="HET"/>
</dbReference>
<comment type="caution">
    <text evidence="3">The sequence shown here is derived from an EMBL/GenBank/DDBJ whole genome shotgun (WGS) entry which is preliminary data.</text>
</comment>
<dbReference type="AlphaFoldDB" id="A0AA39ZK93"/>
<accession>A0AA39ZK93</accession>
<proteinExistence type="predicted"/>
<reference evidence="3" key="1">
    <citation type="submission" date="2023-06" db="EMBL/GenBank/DDBJ databases">
        <title>Genome-scale phylogeny and comparative genomics of the fungal order Sordariales.</title>
        <authorList>
            <consortium name="Lawrence Berkeley National Laboratory"/>
            <person name="Hensen N."/>
            <person name="Bonometti L."/>
            <person name="Westerberg I."/>
            <person name="Brannstrom I.O."/>
            <person name="Guillou S."/>
            <person name="Cros-Aarteil S."/>
            <person name="Calhoun S."/>
            <person name="Haridas S."/>
            <person name="Kuo A."/>
            <person name="Mondo S."/>
            <person name="Pangilinan J."/>
            <person name="Riley R."/>
            <person name="Labutti K."/>
            <person name="Andreopoulos B."/>
            <person name="Lipzen A."/>
            <person name="Chen C."/>
            <person name="Yanf M."/>
            <person name="Daum C."/>
            <person name="Ng V."/>
            <person name="Clum A."/>
            <person name="Steindorff A."/>
            <person name="Ohm R."/>
            <person name="Martin F."/>
            <person name="Silar P."/>
            <person name="Natvig D."/>
            <person name="Lalanne C."/>
            <person name="Gautier V."/>
            <person name="Ament-Velasquez S.L."/>
            <person name="Kruys A."/>
            <person name="Hutchinson M.I."/>
            <person name="Powell A.J."/>
            <person name="Barry K."/>
            <person name="Miller A.N."/>
            <person name="Grigoriev I.V."/>
            <person name="Debuchy R."/>
            <person name="Gladieux P."/>
            <person name="Thoren M.H."/>
            <person name="Johannesson H."/>
        </authorList>
    </citation>
    <scope>NUCLEOTIDE SEQUENCE</scope>
    <source>
        <strain evidence="3">CBS 307.81</strain>
    </source>
</reference>
<protein>
    <submittedName>
        <fullName evidence="3">Heterokaryon incompatibility protein-domain-containing protein</fullName>
    </submittedName>
</protein>
<feature type="domain" description="Heterokaryon incompatibility" evidence="2">
    <location>
        <begin position="104"/>
        <end position="258"/>
    </location>
</feature>
<dbReference type="Proteomes" id="UP001174997">
    <property type="component" value="Unassembled WGS sequence"/>
</dbReference>
<evidence type="ECO:0000313" key="4">
    <source>
        <dbReference type="Proteomes" id="UP001174997"/>
    </source>
</evidence>
<dbReference type="Pfam" id="PF06985">
    <property type="entry name" value="HET"/>
    <property type="match status" value="1"/>
</dbReference>
<evidence type="ECO:0000259" key="2">
    <source>
        <dbReference type="Pfam" id="PF06985"/>
    </source>
</evidence>
<sequence length="517" mass="59035">MNYYMYPSDDSGIDVSELEDSVINGIQNKGTPTDGLGINDSRPDNIGKKDISKDNIGKNGFFYAPINLGRPQIRLLRILKGRNSSISCELFQALVERRDGAIPYEAISYVWGSPERERQVLINGTLFGVTRNLYQILCSLQLEDEDRIVWVDAICIDQTNEVERGHQVQHMGDVYKQAVRVIYWLGSPTYMTNWCLHSLRLLQEETKDLEIKAWTKERWMIAWKSLKSGSRHRPALACKGLEELLDRPWFRRVWILQEVANSQSAVISCGKTSVSAKIFTLAPFLMGVYPGPHRQAILDMMPGPFRGSTWFSGSRDLYTLIDHFGASETTEERDLIYALLGMSSDAVHVIHPDYQKSEDEVLNVVFHFLFQRSPHRMSRSPQSLRDFCLRVRYFQDLVMQDVAGNVVNGDALMAFSLRCHPCFSISEQTIKIAAKNRQKGSRIIQVILCHLDRRSQKPTRGQVDALIEGAAANDFPCHRERPRSRHAQPSEWPQDHPTSPRTVHNPLHFRSSNCQCT</sequence>
<keyword evidence="4" id="KW-1185">Reference proteome</keyword>
<organism evidence="3 4">
    <name type="scientific">Cercophora samala</name>
    <dbReference type="NCBI Taxonomy" id="330535"/>
    <lineage>
        <taxon>Eukaryota</taxon>
        <taxon>Fungi</taxon>
        <taxon>Dikarya</taxon>
        <taxon>Ascomycota</taxon>
        <taxon>Pezizomycotina</taxon>
        <taxon>Sordariomycetes</taxon>
        <taxon>Sordariomycetidae</taxon>
        <taxon>Sordariales</taxon>
        <taxon>Lasiosphaeriaceae</taxon>
        <taxon>Cercophora</taxon>
    </lineage>
</organism>